<feature type="coiled-coil region" evidence="1">
    <location>
        <begin position="75"/>
        <end position="109"/>
    </location>
</feature>
<feature type="coiled-coil region" evidence="1">
    <location>
        <begin position="174"/>
        <end position="201"/>
    </location>
</feature>
<dbReference type="Proteomes" id="UP000789901">
    <property type="component" value="Unassembled WGS sequence"/>
</dbReference>
<protein>
    <submittedName>
        <fullName evidence="2">39101_t:CDS:1</fullName>
    </submittedName>
</protein>
<proteinExistence type="predicted"/>
<evidence type="ECO:0000313" key="2">
    <source>
        <dbReference type="EMBL" id="CAG8818216.1"/>
    </source>
</evidence>
<feature type="non-terminal residue" evidence="2">
    <location>
        <position position="1"/>
    </location>
</feature>
<keyword evidence="3" id="KW-1185">Reference proteome</keyword>
<evidence type="ECO:0000256" key="1">
    <source>
        <dbReference type="SAM" id="Coils"/>
    </source>
</evidence>
<dbReference type="EMBL" id="CAJVQB010032355">
    <property type="protein sequence ID" value="CAG8818216.1"/>
    <property type="molecule type" value="Genomic_DNA"/>
</dbReference>
<name>A0ABN7W6L3_GIGMA</name>
<organism evidence="2 3">
    <name type="scientific">Gigaspora margarita</name>
    <dbReference type="NCBI Taxonomy" id="4874"/>
    <lineage>
        <taxon>Eukaryota</taxon>
        <taxon>Fungi</taxon>
        <taxon>Fungi incertae sedis</taxon>
        <taxon>Mucoromycota</taxon>
        <taxon>Glomeromycotina</taxon>
        <taxon>Glomeromycetes</taxon>
        <taxon>Diversisporales</taxon>
        <taxon>Gigasporaceae</taxon>
        <taxon>Gigaspora</taxon>
    </lineage>
</organism>
<feature type="coiled-coil region" evidence="1">
    <location>
        <begin position="233"/>
        <end position="260"/>
    </location>
</feature>
<accession>A0ABN7W6L3</accession>
<reference evidence="2 3" key="1">
    <citation type="submission" date="2021-06" db="EMBL/GenBank/DDBJ databases">
        <authorList>
            <person name="Kallberg Y."/>
            <person name="Tangrot J."/>
            <person name="Rosling A."/>
        </authorList>
    </citation>
    <scope>NUCLEOTIDE SEQUENCE [LARGE SCALE GENOMIC DNA]</scope>
    <source>
        <strain evidence="2 3">120-4 pot B 10/14</strain>
    </source>
</reference>
<comment type="caution">
    <text evidence="2">The sequence shown here is derived from an EMBL/GenBank/DDBJ whole genome shotgun (WGS) entry which is preliminary data.</text>
</comment>
<evidence type="ECO:0000313" key="3">
    <source>
        <dbReference type="Proteomes" id="UP000789901"/>
    </source>
</evidence>
<sequence>LIENFAKYFSDEKDKYALSYLYTCILSKICNLKFELKSNLIIDINGYFKMIINHIELLKDEEMQHHTHEFKKEIRSKVEEAYKTTKKLIEKAEENELTLETRQRELKNKLVLRQTLGIVKIIGQTISVAGGPIGVAGDVIKGGVNIAEVFISKNNNSEPDFKIPSDIRDSLNNMKKVVEDKEIKKNEIKIVEQQLIKLSKECDKYPDLLNNNIKKNLNKIQNSLSNIDSVKMVKEIKGELEQTQKKLEELKKNDKNTTASQRTNAELEVIQNLNIAITNTEMVIELYDKYKKDKEELDALNISIEQAENDIKKLKQYEENINNAIIPMLQRMQDGINNIENKIDQKSHVFLDLTKWQVQTSLKDIKYEIRQISKGFEIQDDVAHYMERLNEGITTLINIYDRIQDYYDQAKLANYIAYTYFPIITEIEDEELNFAINELKREIRTNIIFDYFKRATNAFKQWIFPFANMYSDVLHSLSDDNNNDINNIEQNTKELYLKVKECKINTNDNDSSLVYTVFNSENKTSRPFFVWENKKYSQEISKLLNGEEVTIKADIIKSDSNKSAIKFNEIGIRFKSIDKTIQDNIDHELEYFDIEMVHLGNSYYRYGDKYYMIISNKQVITYSFEKTENDRNKPLRRNEVYNKIKKGELMLSPYTMWKIKLEPTNNTGFSELKKYNKVDLELVGHGSYMKYTKNSNNLSLMVENYYKEYEIDLF</sequence>
<feature type="coiled-coil region" evidence="1">
    <location>
        <begin position="290"/>
        <end position="324"/>
    </location>
</feature>
<gene>
    <name evidence="2" type="ORF">GMARGA_LOCUS27002</name>
</gene>
<keyword evidence="1" id="KW-0175">Coiled coil</keyword>